<dbReference type="InterPro" id="IPR051159">
    <property type="entry name" value="Hexapeptide_acetyltransf"/>
</dbReference>
<organism evidence="3 4">
    <name type="scientific">Apiotrichum porosum</name>
    <dbReference type="NCBI Taxonomy" id="105984"/>
    <lineage>
        <taxon>Eukaryota</taxon>
        <taxon>Fungi</taxon>
        <taxon>Dikarya</taxon>
        <taxon>Basidiomycota</taxon>
        <taxon>Agaricomycotina</taxon>
        <taxon>Tremellomycetes</taxon>
        <taxon>Trichosporonales</taxon>
        <taxon>Trichosporonaceae</taxon>
        <taxon>Apiotrichum</taxon>
    </lineage>
</organism>
<keyword evidence="2" id="KW-0808">Transferase</keyword>
<protein>
    <recommendedName>
        <fullName evidence="5">Maltose/galactoside acetyltransferase domain-containing protein</fullName>
    </recommendedName>
</protein>
<name>A0A427Y9A0_9TREE</name>
<dbReference type="Pfam" id="PF00132">
    <property type="entry name" value="Hexapep"/>
    <property type="match status" value="1"/>
</dbReference>
<dbReference type="AlphaFoldDB" id="A0A427Y9A0"/>
<gene>
    <name evidence="3" type="ORF">EHS24_000180</name>
</gene>
<dbReference type="PANTHER" id="PTHR23416">
    <property type="entry name" value="SIALIC ACID SYNTHASE-RELATED"/>
    <property type="match status" value="1"/>
</dbReference>
<dbReference type="RefSeq" id="XP_028479874.1">
    <property type="nucleotide sequence ID" value="XM_028616017.1"/>
</dbReference>
<dbReference type="CDD" id="cd03357">
    <property type="entry name" value="LbH_MAT_GAT"/>
    <property type="match status" value="1"/>
</dbReference>
<dbReference type="Gene3D" id="2.160.10.10">
    <property type="entry name" value="Hexapeptide repeat proteins"/>
    <property type="match status" value="1"/>
</dbReference>
<keyword evidence="4" id="KW-1185">Reference proteome</keyword>
<dbReference type="InterPro" id="IPR011004">
    <property type="entry name" value="Trimer_LpxA-like_sf"/>
</dbReference>
<accession>A0A427Y9A0</accession>
<dbReference type="OrthoDB" id="25818at2759"/>
<dbReference type="SUPFAM" id="SSF51161">
    <property type="entry name" value="Trimeric LpxA-like enzymes"/>
    <property type="match status" value="1"/>
</dbReference>
<evidence type="ECO:0008006" key="5">
    <source>
        <dbReference type="Google" id="ProtNLM"/>
    </source>
</evidence>
<dbReference type="Proteomes" id="UP000279236">
    <property type="component" value="Unassembled WGS sequence"/>
</dbReference>
<dbReference type="Pfam" id="PF14602">
    <property type="entry name" value="Hexapep_2"/>
    <property type="match status" value="1"/>
</dbReference>
<comment type="caution">
    <text evidence="3">The sequence shown here is derived from an EMBL/GenBank/DDBJ whole genome shotgun (WGS) entry which is preliminary data.</text>
</comment>
<reference evidence="3 4" key="1">
    <citation type="submission" date="2018-11" db="EMBL/GenBank/DDBJ databases">
        <title>Genome sequence of Apiotrichum porosum DSM 27194.</title>
        <authorList>
            <person name="Aliyu H."/>
            <person name="Gorte O."/>
            <person name="Ochsenreither K."/>
        </authorList>
    </citation>
    <scope>NUCLEOTIDE SEQUENCE [LARGE SCALE GENOMIC DNA]</scope>
    <source>
        <strain evidence="3 4">DSM 27194</strain>
    </source>
</reference>
<evidence type="ECO:0000256" key="1">
    <source>
        <dbReference type="ARBA" id="ARBA00007274"/>
    </source>
</evidence>
<evidence type="ECO:0000313" key="4">
    <source>
        <dbReference type="Proteomes" id="UP000279236"/>
    </source>
</evidence>
<proteinExistence type="inferred from homology"/>
<dbReference type="GO" id="GO:0008374">
    <property type="term" value="F:O-acyltransferase activity"/>
    <property type="evidence" value="ECO:0007669"/>
    <property type="project" value="TreeGrafter"/>
</dbReference>
<dbReference type="InterPro" id="IPR001451">
    <property type="entry name" value="Hexapep"/>
</dbReference>
<comment type="similarity">
    <text evidence="1">Belongs to the transferase hexapeptide repeat family.</text>
</comment>
<dbReference type="STRING" id="105984.A0A427Y9A0"/>
<sequence length="215" mass="23484">MAVKWKTPQLAPNEAEGESAEGLLGMIAGKPYLAGDKYVDRVRDSMVEPLWQANQERDMAKRMVIFRKHIEFREGPRKRAFIAAPFTCEYGFNISFGDDSFCGPNCTFLDVCPIWIGDRTMIGANTQLYTPQHPIMPEERDGLNGAEWAKPITIGNDCWIGGGAIILAGVTIGDGCTVGAGSVVTKDVEPRCVVVGNPARVIKRLPEAVKNGNVE</sequence>
<dbReference type="PANTHER" id="PTHR23416:SF23">
    <property type="entry name" value="ACETYLTRANSFERASE C18B11.09C-RELATED"/>
    <property type="match status" value="1"/>
</dbReference>
<dbReference type="GeneID" id="39584723"/>
<evidence type="ECO:0000313" key="3">
    <source>
        <dbReference type="EMBL" id="RSH87666.1"/>
    </source>
</evidence>
<dbReference type="EMBL" id="RSCE01000001">
    <property type="protein sequence ID" value="RSH87666.1"/>
    <property type="molecule type" value="Genomic_DNA"/>
</dbReference>
<evidence type="ECO:0000256" key="2">
    <source>
        <dbReference type="ARBA" id="ARBA00022679"/>
    </source>
</evidence>